<dbReference type="Gene3D" id="1.10.3210.10">
    <property type="entry name" value="Hypothetical protein af1432"/>
    <property type="match status" value="1"/>
</dbReference>
<dbReference type="RefSeq" id="WP_233087541.1">
    <property type="nucleotide sequence ID" value="NZ_BAABWN010000002.1"/>
</dbReference>
<proteinExistence type="predicted"/>
<dbReference type="Proteomes" id="UP001465153">
    <property type="component" value="Unassembled WGS sequence"/>
</dbReference>
<accession>A0ABQ0A5L3</accession>
<name>A0ABQ0A5L3_9GAMM</name>
<gene>
    <name evidence="2" type="ORF">NBRC116591_06700</name>
</gene>
<dbReference type="Pfam" id="PF13487">
    <property type="entry name" value="HD_5"/>
    <property type="match status" value="1"/>
</dbReference>
<evidence type="ECO:0000259" key="1">
    <source>
        <dbReference type="PROSITE" id="PS51832"/>
    </source>
</evidence>
<evidence type="ECO:0000313" key="2">
    <source>
        <dbReference type="EMBL" id="GAA6166860.1"/>
    </source>
</evidence>
<dbReference type="InterPro" id="IPR021812">
    <property type="entry name" value="DUF3391"/>
</dbReference>
<dbReference type="CDD" id="cd00077">
    <property type="entry name" value="HDc"/>
    <property type="match status" value="1"/>
</dbReference>
<dbReference type="InterPro" id="IPR037522">
    <property type="entry name" value="HD_GYP_dom"/>
</dbReference>
<protein>
    <submittedName>
        <fullName evidence="2">HD-GYP domain-containing protein</fullName>
    </submittedName>
</protein>
<keyword evidence="3" id="KW-1185">Reference proteome</keyword>
<sequence length="455" mass="50973">MGVKQVKIDVNELLVGMFVSGLDRPWSQTPFPLQGFYVRDLDEIRELKAHCRHVYIDVVKGKSPLQAKLRTLNGRDPTALKKPVRAGRTERVKVEVGPLKIRPGSYGDVSQPLKTEISSAQQLHSKVYHAVSEVMGQIGSGGPVPIAETKHYASEMVDSVVRNPDAFTWLARVKETDEHTYAHAVRSAVWAIVFGRHIGLPMSDLKTLAMGVLLKDVGKTKLPKALLQKKQLTPDEELAYEKFVQFGVLILRKTSNVEPRTISVVKTHCERLNGSGFPQHLSGDKIPLLGKIAGIVTFYDNTTNPRGQAQPLAPSKAVAKLYEMRDIEFQQELVVEFIRAIGLYPTGTLVELSTGEVAVVVEQNFKRRLRPKVMVVMNAMREKIAKPQILDLAELEEKHQKMMQSSKKAHDVDTVEIARDLEPGKFDLDIAEIRDTYLIKSATKDKKGLFSFLRR</sequence>
<dbReference type="Pfam" id="PF11871">
    <property type="entry name" value="DUF3391"/>
    <property type="match status" value="1"/>
</dbReference>
<dbReference type="SUPFAM" id="SSF109604">
    <property type="entry name" value="HD-domain/PDEase-like"/>
    <property type="match status" value="1"/>
</dbReference>
<dbReference type="PANTHER" id="PTHR43155:SF2">
    <property type="entry name" value="CYCLIC DI-GMP PHOSPHODIESTERASE PA4108"/>
    <property type="match status" value="1"/>
</dbReference>
<dbReference type="InterPro" id="IPR003607">
    <property type="entry name" value="HD/PDEase_dom"/>
</dbReference>
<evidence type="ECO:0000313" key="3">
    <source>
        <dbReference type="Proteomes" id="UP001465153"/>
    </source>
</evidence>
<reference evidence="2 3" key="1">
    <citation type="submission" date="2024-04" db="EMBL/GenBank/DDBJ databases">
        <title>Draft genome sequence of Sessilibacter corallicola NBRC 116591.</title>
        <authorList>
            <person name="Miyakawa T."/>
            <person name="Kusuya Y."/>
            <person name="Miura T."/>
        </authorList>
    </citation>
    <scope>NUCLEOTIDE SEQUENCE [LARGE SCALE GENOMIC DNA]</scope>
    <source>
        <strain evidence="2 3">KU-00831-HH</strain>
    </source>
</reference>
<comment type="caution">
    <text evidence="2">The sequence shown here is derived from an EMBL/GenBank/DDBJ whole genome shotgun (WGS) entry which is preliminary data.</text>
</comment>
<dbReference type="PROSITE" id="PS51832">
    <property type="entry name" value="HD_GYP"/>
    <property type="match status" value="1"/>
</dbReference>
<organism evidence="2 3">
    <name type="scientific">Sessilibacter corallicola</name>
    <dbReference type="NCBI Taxonomy" id="2904075"/>
    <lineage>
        <taxon>Bacteria</taxon>
        <taxon>Pseudomonadati</taxon>
        <taxon>Pseudomonadota</taxon>
        <taxon>Gammaproteobacteria</taxon>
        <taxon>Cellvibrionales</taxon>
        <taxon>Cellvibrionaceae</taxon>
        <taxon>Sessilibacter</taxon>
    </lineage>
</organism>
<feature type="domain" description="HD-GYP" evidence="1">
    <location>
        <begin position="158"/>
        <end position="353"/>
    </location>
</feature>
<dbReference type="EMBL" id="BAABWN010000002">
    <property type="protein sequence ID" value="GAA6166860.1"/>
    <property type="molecule type" value="Genomic_DNA"/>
</dbReference>
<dbReference type="PANTHER" id="PTHR43155">
    <property type="entry name" value="CYCLIC DI-GMP PHOSPHODIESTERASE PA4108-RELATED"/>
    <property type="match status" value="1"/>
</dbReference>